<keyword evidence="2" id="KW-1185">Reference proteome</keyword>
<evidence type="ECO:0000313" key="2">
    <source>
        <dbReference type="Proteomes" id="UP000674938"/>
    </source>
</evidence>
<accession>A0A940STU4</accession>
<dbReference type="SUPFAM" id="SSF159468">
    <property type="entry name" value="AtpF-like"/>
    <property type="match status" value="1"/>
</dbReference>
<comment type="caution">
    <text evidence="1">The sequence shown here is derived from an EMBL/GenBank/DDBJ whole genome shotgun (WGS) entry which is preliminary data.</text>
</comment>
<dbReference type="Proteomes" id="UP000674938">
    <property type="component" value="Unassembled WGS sequence"/>
</dbReference>
<organism evidence="1 2">
    <name type="scientific">Vagococcus allomyrinae</name>
    <dbReference type="NCBI Taxonomy" id="2794353"/>
    <lineage>
        <taxon>Bacteria</taxon>
        <taxon>Bacillati</taxon>
        <taxon>Bacillota</taxon>
        <taxon>Bacilli</taxon>
        <taxon>Lactobacillales</taxon>
        <taxon>Enterococcaceae</taxon>
        <taxon>Vagococcus</taxon>
    </lineage>
</organism>
<evidence type="ECO:0000313" key="1">
    <source>
        <dbReference type="EMBL" id="MBP1040064.1"/>
    </source>
</evidence>
<dbReference type="InterPro" id="IPR036906">
    <property type="entry name" value="ATPase_V1_fsu_sf"/>
</dbReference>
<reference evidence="1" key="1">
    <citation type="submission" date="2020-12" db="EMBL/GenBank/DDBJ databases">
        <title>Vagococcus allomyrinae sp. nov. and Enterococcus lavae sp. nov., isolated from the larvae of Allomyrina dichotoma.</title>
        <authorList>
            <person name="Lee S.D."/>
        </authorList>
    </citation>
    <scope>NUCLEOTIDE SEQUENCE</scope>
    <source>
        <strain evidence="1">BWB3-3</strain>
    </source>
</reference>
<protein>
    <recommendedName>
        <fullName evidence="3">V-type ATP synthase subunit F</fullName>
    </recommendedName>
</protein>
<dbReference type="Gene3D" id="3.40.50.10580">
    <property type="entry name" value="ATPase, V1 complex, subunit F"/>
    <property type="match status" value="1"/>
</dbReference>
<dbReference type="RefSeq" id="WP_209524961.1">
    <property type="nucleotide sequence ID" value="NZ_JAEEGA010000002.1"/>
</dbReference>
<dbReference type="GO" id="GO:0034220">
    <property type="term" value="P:monoatomic ion transmembrane transport"/>
    <property type="evidence" value="ECO:0007669"/>
    <property type="project" value="InterPro"/>
</dbReference>
<evidence type="ECO:0008006" key="3">
    <source>
        <dbReference type="Google" id="ProtNLM"/>
    </source>
</evidence>
<gene>
    <name evidence="1" type="ORF">I6N95_03460</name>
</gene>
<dbReference type="AlphaFoldDB" id="A0A940STU4"/>
<proteinExistence type="predicted"/>
<name>A0A940STU4_9ENTE</name>
<dbReference type="EMBL" id="JAEEGA010000002">
    <property type="protein sequence ID" value="MBP1040064.1"/>
    <property type="molecule type" value="Genomic_DNA"/>
</dbReference>
<sequence>MSKVIYLSYQQEGVMTSLGMEVRLVERETDLLTLFRQLKRQHISLVYVSEQVYQEHVEVIRGFNKDFDLTISLLPNQLHHKKSGEKRLNQIIEEAIGLKVG</sequence>